<keyword evidence="5" id="KW-0347">Helicase</keyword>
<dbReference type="GO" id="GO:0003677">
    <property type="term" value="F:DNA binding"/>
    <property type="evidence" value="ECO:0007669"/>
    <property type="project" value="UniProtKB-KW"/>
</dbReference>
<keyword evidence="6" id="KW-0269">Exonuclease</keyword>
<dbReference type="OrthoDB" id="9758506at2"/>
<evidence type="ECO:0000259" key="11">
    <source>
        <dbReference type="Pfam" id="PF12705"/>
    </source>
</evidence>
<dbReference type="RefSeq" id="WP_044088747.1">
    <property type="nucleotide sequence ID" value="NZ_JDUW01000003.1"/>
</dbReference>
<dbReference type="EC" id="3.6.4.12" evidence="12"/>
<evidence type="ECO:0000256" key="5">
    <source>
        <dbReference type="ARBA" id="ARBA00022806"/>
    </source>
</evidence>
<keyword evidence="9" id="KW-0234">DNA repair</keyword>
<dbReference type="InterPro" id="IPR027417">
    <property type="entry name" value="P-loop_NTPase"/>
</dbReference>
<dbReference type="GO" id="GO:0006281">
    <property type="term" value="P:DNA repair"/>
    <property type="evidence" value="ECO:0007669"/>
    <property type="project" value="UniProtKB-KW"/>
</dbReference>
<dbReference type="Gene3D" id="3.40.50.300">
    <property type="entry name" value="P-loop containing nucleotide triphosphate hydrolases"/>
    <property type="match status" value="1"/>
</dbReference>
<keyword evidence="7" id="KW-0067">ATP-binding</keyword>
<proteinExistence type="predicted"/>
<organism evidence="12 13">
    <name type="scientific">Bifidobacterium reuteri DSM 23975</name>
    <dbReference type="NCBI Taxonomy" id="1437610"/>
    <lineage>
        <taxon>Bacteria</taxon>
        <taxon>Bacillati</taxon>
        <taxon>Actinomycetota</taxon>
        <taxon>Actinomycetes</taxon>
        <taxon>Bifidobacteriales</taxon>
        <taxon>Bifidobacteriaceae</taxon>
        <taxon>Bifidobacterium</taxon>
    </lineage>
</organism>
<keyword evidence="4 12" id="KW-0378">Hydrolase</keyword>
<dbReference type="AlphaFoldDB" id="A0A087CSA8"/>
<protein>
    <submittedName>
        <fullName evidence="12">ATP-dependent nuclease subunit B</fullName>
        <ecNumber evidence="12">3.6.4.12</ecNumber>
    </submittedName>
</protein>
<keyword evidence="2" id="KW-0547">Nucleotide-binding</keyword>
<dbReference type="GO" id="GO:0003678">
    <property type="term" value="F:DNA helicase activity"/>
    <property type="evidence" value="ECO:0007669"/>
    <property type="project" value="UniProtKB-EC"/>
</dbReference>
<dbReference type="Pfam" id="PF12705">
    <property type="entry name" value="PDDEXK_1"/>
    <property type="match status" value="1"/>
</dbReference>
<evidence type="ECO:0000313" key="12">
    <source>
        <dbReference type="EMBL" id="KFI86158.1"/>
    </source>
</evidence>
<keyword evidence="3" id="KW-0227">DNA damage</keyword>
<evidence type="ECO:0000256" key="7">
    <source>
        <dbReference type="ARBA" id="ARBA00022840"/>
    </source>
</evidence>
<dbReference type="Proteomes" id="UP000028984">
    <property type="component" value="Unassembled WGS sequence"/>
</dbReference>
<dbReference type="GO" id="GO:0006310">
    <property type="term" value="P:DNA recombination"/>
    <property type="evidence" value="ECO:0007669"/>
    <property type="project" value="TreeGrafter"/>
</dbReference>
<keyword evidence="1" id="KW-0540">Nuclease</keyword>
<dbReference type="InterPro" id="IPR038726">
    <property type="entry name" value="PDDEXK_AddAB-type"/>
</dbReference>
<evidence type="ECO:0000256" key="4">
    <source>
        <dbReference type="ARBA" id="ARBA00022801"/>
    </source>
</evidence>
<dbReference type="PANTHER" id="PTHR30591:SF1">
    <property type="entry name" value="RECBCD ENZYME SUBUNIT RECC"/>
    <property type="match status" value="1"/>
</dbReference>
<dbReference type="PANTHER" id="PTHR30591">
    <property type="entry name" value="RECBCD ENZYME SUBUNIT RECC"/>
    <property type="match status" value="1"/>
</dbReference>
<evidence type="ECO:0000256" key="2">
    <source>
        <dbReference type="ARBA" id="ARBA00022741"/>
    </source>
</evidence>
<dbReference type="GO" id="GO:0004527">
    <property type="term" value="F:exonuclease activity"/>
    <property type="evidence" value="ECO:0007669"/>
    <property type="project" value="UniProtKB-KW"/>
</dbReference>
<evidence type="ECO:0000313" key="13">
    <source>
        <dbReference type="Proteomes" id="UP000028984"/>
    </source>
</evidence>
<name>A0A087CSA8_9BIFI</name>
<comment type="caution">
    <text evidence="12">The sequence shown here is derived from an EMBL/GenBank/DDBJ whole genome shotgun (WGS) entry which is preliminary data.</text>
</comment>
<dbReference type="GO" id="GO:0005524">
    <property type="term" value="F:ATP binding"/>
    <property type="evidence" value="ECO:0007669"/>
    <property type="project" value="UniProtKB-KW"/>
</dbReference>
<sequence length="1169" mass="130169">MSGTLKSLLERMLSDNTASPSCQHIVVLTPARLRSYAEREALRIMRSHELSQQREVDVSVHSFISFVRSVIGNHDDAVFMRPTLSPFLMRVLLAQEMSKRPDLFREAGRTFGSVNQFAAQVEELRKSGVSSDDLHAAAQKNTGSLASSNASRFQALHSLLELVEHEYADNYALPGEIAPVMKSWLAVHGSAYRFGLFGFENIAPSEALALQWVERYSQLVCDSDMAEVPYGDLLSLLTGSSNDAVHALAPVRPVTDTPVIAKPIDNPAEEIRFVASDIARRIKDSRGKLSFGDVLVAARDMSPYRALLDTEFSYRSVPVNTTPAAMMSDDPLADVVLGLLDPALYRREPATILRVFRSGLMRGVTIDYRDYATGAMKRRPISSSTLDKLENLLATQNPSMLWQLAEDGATNPASEWQAAHAISICITQAEHQYGLRACADYPGDGIDNGVNDVTVREQIRSLVQFLIDMKVNKAVWNTGVESGKRNEYRINRTRQVWDTIMGALNEMVQQFGDEPFAVFAPTFKDNLESLLRAEPLGTRPKALNAVDVVTFPTPMRQYRLVYVLGASESQLPAIPHESGLLDESERYLLADVLAARGKRVEAWSILRSTLDAKARREPLAFNMLTTHASDALIMTWPKTLDGAAQQPSSYVNTVAPRAADSQEGHKACEWGHDIEERLIPLPDQTKPLDRELATLLFTKSQRNDSDNDANTTAKTTADADGTVSDSRVFDASVSSIEKYYCNPYDYFLEYGLKIKPLRPYQLDSMLEGNFYHAVLEHAVGRWVTEHPGESPELHQMQAYIRDYARLDRSDASPDDQWSVLEEDPRMSVLGSSERMRMVHQQLTYTLLNMAAYMDGIRTAWCAEGKLRQEQSKDEEGKNDKKNKRSVISANRIVPLHTERQFGTINNKPSKWEALADGYLNGLVNGQMVSLPLHVNGKVDRIDKVIASDGETSTEGLLVLDYKSSAKQLFGSKPSEKSPDVDKGSAIHYGRELQLFTYARAAQRNTDVPLIGLFFVPIRRKNDTVRPVAFPDWIATRTKGPLSDGVTALFQDDSWVSAWNMGLGSGATIVNPWITSAPGVWAQIQDDEFNAICDFVQLKIQEACENIMAGNLPVQPYKTLDPKADDGLVRSSYTDVIAVDMLNGEAFHYEDPIAKDALIHTAMTMVRKKR</sequence>
<gene>
    <name evidence="12" type="ORF">BREU_1326</name>
</gene>
<dbReference type="SUPFAM" id="SSF52540">
    <property type="entry name" value="P-loop containing nucleoside triphosphate hydrolases"/>
    <property type="match status" value="1"/>
</dbReference>
<keyword evidence="8" id="KW-0238">DNA-binding</keyword>
<evidence type="ECO:0000256" key="3">
    <source>
        <dbReference type="ARBA" id="ARBA00022763"/>
    </source>
</evidence>
<dbReference type="eggNOG" id="COG3857">
    <property type="taxonomic scope" value="Bacteria"/>
</dbReference>
<evidence type="ECO:0000256" key="6">
    <source>
        <dbReference type="ARBA" id="ARBA00022839"/>
    </source>
</evidence>
<evidence type="ECO:0000256" key="8">
    <source>
        <dbReference type="ARBA" id="ARBA00023125"/>
    </source>
</evidence>
<dbReference type="EMBL" id="JGZK01000005">
    <property type="protein sequence ID" value="KFI86158.1"/>
    <property type="molecule type" value="Genomic_DNA"/>
</dbReference>
<keyword evidence="13" id="KW-1185">Reference proteome</keyword>
<dbReference type="STRING" id="1437610.BREU_1326"/>
<feature type="region of interest" description="Disordered" evidence="10">
    <location>
        <begin position="699"/>
        <end position="720"/>
    </location>
</feature>
<feature type="compositionally biased region" description="Low complexity" evidence="10">
    <location>
        <begin position="708"/>
        <end position="720"/>
    </location>
</feature>
<feature type="domain" description="PD-(D/E)XK endonuclease-like" evidence="11">
    <location>
        <begin position="731"/>
        <end position="1117"/>
    </location>
</feature>
<reference evidence="12 13" key="1">
    <citation type="submission" date="2014-03" db="EMBL/GenBank/DDBJ databases">
        <title>Genomics of Bifidobacteria.</title>
        <authorList>
            <person name="Ventura M."/>
            <person name="Milani C."/>
            <person name="Lugli G.A."/>
        </authorList>
    </citation>
    <scope>NUCLEOTIDE SEQUENCE [LARGE SCALE GENOMIC DNA]</scope>
    <source>
        <strain evidence="12 13">DSM 23975</strain>
    </source>
</reference>
<evidence type="ECO:0000256" key="10">
    <source>
        <dbReference type="SAM" id="MobiDB-lite"/>
    </source>
</evidence>
<evidence type="ECO:0000256" key="9">
    <source>
        <dbReference type="ARBA" id="ARBA00023204"/>
    </source>
</evidence>
<accession>A0A087CSA8</accession>
<evidence type="ECO:0000256" key="1">
    <source>
        <dbReference type="ARBA" id="ARBA00022722"/>
    </source>
</evidence>